<dbReference type="EMBL" id="UINC01057428">
    <property type="protein sequence ID" value="SVB78554.1"/>
    <property type="molecule type" value="Genomic_DNA"/>
</dbReference>
<name>A0A382GUL2_9ZZZZ</name>
<dbReference type="AlphaFoldDB" id="A0A382GUL2"/>
<proteinExistence type="predicted"/>
<accession>A0A382GUL2</accession>
<evidence type="ECO:0000313" key="1">
    <source>
        <dbReference type="EMBL" id="SVB78554.1"/>
    </source>
</evidence>
<protein>
    <submittedName>
        <fullName evidence="1">Uncharacterized protein</fullName>
    </submittedName>
</protein>
<gene>
    <name evidence="1" type="ORF">METZ01_LOCUS231408</name>
</gene>
<organism evidence="1">
    <name type="scientific">marine metagenome</name>
    <dbReference type="NCBI Taxonomy" id="408172"/>
    <lineage>
        <taxon>unclassified sequences</taxon>
        <taxon>metagenomes</taxon>
        <taxon>ecological metagenomes</taxon>
    </lineage>
</organism>
<reference evidence="1" key="1">
    <citation type="submission" date="2018-05" db="EMBL/GenBank/DDBJ databases">
        <authorList>
            <person name="Lanie J.A."/>
            <person name="Ng W.-L."/>
            <person name="Kazmierczak K.M."/>
            <person name="Andrzejewski T.M."/>
            <person name="Davidsen T.M."/>
            <person name="Wayne K.J."/>
            <person name="Tettelin H."/>
            <person name="Glass J.I."/>
            <person name="Rusch D."/>
            <person name="Podicherti R."/>
            <person name="Tsui H.-C.T."/>
            <person name="Winkler M.E."/>
        </authorList>
    </citation>
    <scope>NUCLEOTIDE SEQUENCE</scope>
</reference>
<sequence>MMINEGYDYNHKNSLVSTVCPQIERDTKL</sequence>